<organism evidence="3 5">
    <name type="scientific">Providencia vermicola</name>
    <dbReference type="NCBI Taxonomy" id="333965"/>
    <lineage>
        <taxon>Bacteria</taxon>
        <taxon>Pseudomonadati</taxon>
        <taxon>Pseudomonadota</taxon>
        <taxon>Gammaproteobacteria</taxon>
        <taxon>Enterobacterales</taxon>
        <taxon>Morganellaceae</taxon>
        <taxon>Providencia</taxon>
    </lineage>
</organism>
<dbReference type="InterPro" id="IPR016181">
    <property type="entry name" value="Acyl_CoA_acyltransferase"/>
</dbReference>
<gene>
    <name evidence="2" type="ORF">M5J11_15450</name>
    <name evidence="3" type="ORF">PG365_09445</name>
</gene>
<keyword evidence="4" id="KW-1185">Reference proteome</keyword>
<dbReference type="SUPFAM" id="SSF55729">
    <property type="entry name" value="Acyl-CoA N-acyltransferases (Nat)"/>
    <property type="match status" value="1"/>
</dbReference>
<dbReference type="GO" id="GO:0016747">
    <property type="term" value="F:acyltransferase activity, transferring groups other than amino-acyl groups"/>
    <property type="evidence" value="ECO:0007669"/>
    <property type="project" value="InterPro"/>
</dbReference>
<dbReference type="PROSITE" id="PS51186">
    <property type="entry name" value="GNAT"/>
    <property type="match status" value="1"/>
</dbReference>
<dbReference type="InterPro" id="IPR027455">
    <property type="entry name" value="Sper_AcTfrase_N"/>
</dbReference>
<name>A0AAX3RVA4_9GAMM</name>
<evidence type="ECO:0000313" key="5">
    <source>
        <dbReference type="Proteomes" id="UP001222403"/>
    </source>
</evidence>
<reference evidence="2" key="1">
    <citation type="journal article" date="2022" name="Front. Microbiol.">
        <title>Identification of a novel aminoglycoside O-nucleotidyltransferase AadA33 in Providencia vermicola.</title>
        <authorList>
            <person name="Feng C."/>
            <person name="Gao M."/>
            <person name="Jiang W."/>
            <person name="Shi W."/>
            <person name="Li A."/>
            <person name="Liu S."/>
            <person name="Zhang L."/>
            <person name="Zhang X."/>
            <person name="Li Q."/>
            <person name="Lin H."/>
            <person name="Lu J."/>
            <person name="Li K."/>
            <person name="Zhang H."/>
            <person name="Hu Y."/>
            <person name="Bao Q."/>
            <person name="Lin X."/>
        </authorList>
    </citation>
    <scope>NUCLEOTIDE SEQUENCE</scope>
    <source>
        <strain evidence="2">P13</strain>
    </source>
</reference>
<dbReference type="EMBL" id="CP116222">
    <property type="protein sequence ID" value="WFC04978.1"/>
    <property type="molecule type" value="Genomic_DNA"/>
</dbReference>
<protein>
    <submittedName>
        <fullName evidence="3">GNAT family N-acetyltransferase</fullName>
    </submittedName>
</protein>
<dbReference type="PANTHER" id="PTHR43617">
    <property type="entry name" value="L-AMINO ACID N-ACETYLTRANSFERASE"/>
    <property type="match status" value="1"/>
</dbReference>
<dbReference type="InterPro" id="IPR050276">
    <property type="entry name" value="MshD_Acetyltransferase"/>
</dbReference>
<proteinExistence type="predicted"/>
<sequence length="145" mass="16743">MNIHLRPITKENYESISLLDVFEEQEDFVASNTWSLLEAAYNPEYVTRAIYLDDDPVGFFMWVPASDTKIAIWRFMVDQKYQHKGIGRQAMKLALAEIKRASSLQEIEICYNPKNTVAKSFYSSFGFKEIGLDEESKEMLAILSI</sequence>
<evidence type="ECO:0000313" key="2">
    <source>
        <dbReference type="EMBL" id="USB36190.1"/>
    </source>
</evidence>
<dbReference type="InterPro" id="IPR000182">
    <property type="entry name" value="GNAT_dom"/>
</dbReference>
<evidence type="ECO:0000313" key="3">
    <source>
        <dbReference type="EMBL" id="WFC04978.1"/>
    </source>
</evidence>
<dbReference type="RefSeq" id="WP_154624133.1">
    <property type="nucleotide sequence ID" value="NZ_CAXOHT010000001.1"/>
</dbReference>
<feature type="domain" description="N-acetyltransferase" evidence="1">
    <location>
        <begin position="3"/>
        <end position="145"/>
    </location>
</feature>
<dbReference type="Gene3D" id="1.10.287.900">
    <property type="entry name" value="The crystal structure of the spermine/spermidine acetyltransferase from enterococcus faecali"/>
    <property type="match status" value="1"/>
</dbReference>
<evidence type="ECO:0000313" key="4">
    <source>
        <dbReference type="Proteomes" id="UP001057142"/>
    </source>
</evidence>
<dbReference type="AlphaFoldDB" id="A0AAX3RVA4"/>
<dbReference type="PANTHER" id="PTHR43617:SF38">
    <property type="entry name" value="N-ACETYLTRANSFERASE DOMAIN-CONTAINING PROTEIN"/>
    <property type="match status" value="1"/>
</dbReference>
<accession>A0AAX3RVA4</accession>
<dbReference type="CDD" id="cd04301">
    <property type="entry name" value="NAT_SF"/>
    <property type="match status" value="1"/>
</dbReference>
<dbReference type="EMBL" id="CP097327">
    <property type="protein sequence ID" value="USB36190.1"/>
    <property type="molecule type" value="Genomic_DNA"/>
</dbReference>
<dbReference type="Gene3D" id="3.40.630.30">
    <property type="match status" value="1"/>
</dbReference>
<dbReference type="Proteomes" id="UP001057142">
    <property type="component" value="Chromosome"/>
</dbReference>
<reference evidence="3" key="2">
    <citation type="submission" date="2023-01" db="EMBL/GenBank/DDBJ databases">
        <title>The prevalence of carbapenem-resistant bacteria in aquaculture in China and the genetic diversity of carbapenem-resistant genes.</title>
        <authorList>
            <person name="Wen R."/>
        </authorList>
    </citation>
    <scope>NUCLEOTIDE SEQUENCE</scope>
    <source>
        <strain evidence="3">PVA41-chromosome</strain>
    </source>
</reference>
<evidence type="ECO:0000259" key="1">
    <source>
        <dbReference type="PROSITE" id="PS51186"/>
    </source>
</evidence>
<dbReference type="Proteomes" id="UP001222403">
    <property type="component" value="Chromosome"/>
</dbReference>
<dbReference type="Pfam" id="PF00583">
    <property type="entry name" value="Acetyltransf_1"/>
    <property type="match status" value="1"/>
</dbReference>